<evidence type="ECO:0000313" key="3">
    <source>
        <dbReference type="EMBL" id="KRT85636.1"/>
    </source>
</evidence>
<dbReference type="OrthoDB" id="6780719at2759"/>
<dbReference type="Gene3D" id="3.40.50.300">
    <property type="entry name" value="P-loop containing nucleotide triphosphate hydrolases"/>
    <property type="match status" value="1"/>
</dbReference>
<reference evidence="3 4" key="1">
    <citation type="submission" date="2015-09" db="EMBL/GenBank/DDBJ databases">
        <title>Draft genome of the scarab beetle Oryctes borbonicus.</title>
        <authorList>
            <person name="Meyer J.M."/>
            <person name="Markov G.V."/>
            <person name="Baskaran P."/>
            <person name="Herrmann M."/>
            <person name="Sommer R.J."/>
            <person name="Roedelsperger C."/>
        </authorList>
    </citation>
    <scope>NUCLEOTIDE SEQUENCE [LARGE SCALE GENOMIC DNA]</scope>
    <source>
        <strain evidence="3">OB123</strain>
        <tissue evidence="3">Whole animal</tissue>
    </source>
</reference>
<evidence type="ECO:0000256" key="1">
    <source>
        <dbReference type="ARBA" id="ARBA00022448"/>
    </source>
</evidence>
<dbReference type="PANTHER" id="PTHR19229">
    <property type="entry name" value="ATP-BINDING CASSETTE TRANSPORTER SUBFAMILY A ABCA"/>
    <property type="match status" value="1"/>
</dbReference>
<dbReference type="EMBL" id="LJIG01001304">
    <property type="protein sequence ID" value="KRT85636.1"/>
    <property type="molecule type" value="Genomic_DNA"/>
</dbReference>
<dbReference type="InterPro" id="IPR027417">
    <property type="entry name" value="P-loop_NTPase"/>
</dbReference>
<keyword evidence="3" id="KW-0547">Nucleotide-binding</keyword>
<dbReference type="Proteomes" id="UP000051574">
    <property type="component" value="Unassembled WGS sequence"/>
</dbReference>
<accession>A0A0T6BEB4</accession>
<dbReference type="PANTHER" id="PTHR19229:SF36">
    <property type="entry name" value="ATP-BINDING CASSETTE SUB-FAMILY A MEMBER 2"/>
    <property type="match status" value="1"/>
</dbReference>
<evidence type="ECO:0000256" key="2">
    <source>
        <dbReference type="ARBA" id="ARBA00022737"/>
    </source>
</evidence>
<keyword evidence="3" id="KW-0067">ATP-binding</keyword>
<dbReference type="GO" id="GO:0016020">
    <property type="term" value="C:membrane"/>
    <property type="evidence" value="ECO:0007669"/>
    <property type="project" value="InterPro"/>
</dbReference>
<keyword evidence="2" id="KW-0677">Repeat</keyword>
<dbReference type="GO" id="GO:0140359">
    <property type="term" value="F:ABC-type transporter activity"/>
    <property type="evidence" value="ECO:0007669"/>
    <property type="project" value="InterPro"/>
</dbReference>
<dbReference type="GO" id="GO:0005524">
    <property type="term" value="F:ATP binding"/>
    <property type="evidence" value="ECO:0007669"/>
    <property type="project" value="UniProtKB-KW"/>
</dbReference>
<name>A0A0T6BEB4_9SCAR</name>
<dbReference type="InterPro" id="IPR026082">
    <property type="entry name" value="ABCA"/>
</dbReference>
<sequence length="129" mass="14156">DKPCGKYSGGNKRKLSTCISIIGFPSCILLDEPTSGVDPVSRRELWDFITEIKYSGETSILLTSHSMDECEALCDSLCVLKQGKVIENSSIEQLKRQYCVGHVLDIKLEKPNSCNENANTGEAPTADQT</sequence>
<gene>
    <name evidence="3" type="ORF">AMK59_2886</name>
</gene>
<proteinExistence type="predicted"/>
<evidence type="ECO:0000313" key="4">
    <source>
        <dbReference type="Proteomes" id="UP000051574"/>
    </source>
</evidence>
<dbReference type="GO" id="GO:0005319">
    <property type="term" value="F:lipid transporter activity"/>
    <property type="evidence" value="ECO:0007669"/>
    <property type="project" value="TreeGrafter"/>
</dbReference>
<dbReference type="AlphaFoldDB" id="A0A0T6BEB4"/>
<comment type="caution">
    <text evidence="3">The sequence shown here is derived from an EMBL/GenBank/DDBJ whole genome shotgun (WGS) entry which is preliminary data.</text>
</comment>
<keyword evidence="1" id="KW-0813">Transport</keyword>
<protein>
    <submittedName>
        <fullName evidence="3">ABC transporter ATP-binding protein</fullName>
    </submittedName>
</protein>
<feature type="non-terminal residue" evidence="3">
    <location>
        <position position="1"/>
    </location>
</feature>
<keyword evidence="4" id="KW-1185">Reference proteome</keyword>
<organism evidence="3 4">
    <name type="scientific">Oryctes borbonicus</name>
    <dbReference type="NCBI Taxonomy" id="1629725"/>
    <lineage>
        <taxon>Eukaryota</taxon>
        <taxon>Metazoa</taxon>
        <taxon>Ecdysozoa</taxon>
        <taxon>Arthropoda</taxon>
        <taxon>Hexapoda</taxon>
        <taxon>Insecta</taxon>
        <taxon>Pterygota</taxon>
        <taxon>Neoptera</taxon>
        <taxon>Endopterygota</taxon>
        <taxon>Coleoptera</taxon>
        <taxon>Polyphaga</taxon>
        <taxon>Scarabaeiformia</taxon>
        <taxon>Scarabaeidae</taxon>
        <taxon>Dynastinae</taxon>
        <taxon>Oryctes</taxon>
    </lineage>
</organism>
<dbReference type="SUPFAM" id="SSF52540">
    <property type="entry name" value="P-loop containing nucleoside triphosphate hydrolases"/>
    <property type="match status" value="1"/>
</dbReference>